<dbReference type="EMBL" id="JRES01000365">
    <property type="protein sequence ID" value="KNC31904.1"/>
    <property type="molecule type" value="Genomic_DNA"/>
</dbReference>
<comment type="caution">
    <text evidence="1">The sequence shown here is derived from an EMBL/GenBank/DDBJ whole genome shotgun (WGS) entry which is preliminary data.</text>
</comment>
<protein>
    <submittedName>
        <fullName evidence="1">Uncharacterized protein</fullName>
    </submittedName>
</protein>
<gene>
    <name evidence="1" type="ORF">FF38_00278</name>
</gene>
<reference evidence="1 2" key="1">
    <citation type="journal article" date="2015" name="Nat. Commun.">
        <title>Lucilia cuprina genome unlocks parasitic fly biology to underpin future interventions.</title>
        <authorList>
            <person name="Anstead C.A."/>
            <person name="Korhonen P.K."/>
            <person name="Young N.D."/>
            <person name="Hall R.S."/>
            <person name="Jex A.R."/>
            <person name="Murali S.C."/>
            <person name="Hughes D.S."/>
            <person name="Lee S.F."/>
            <person name="Perry T."/>
            <person name="Stroehlein A.J."/>
            <person name="Ansell B.R."/>
            <person name="Breugelmans B."/>
            <person name="Hofmann A."/>
            <person name="Qu J."/>
            <person name="Dugan S."/>
            <person name="Lee S.L."/>
            <person name="Chao H."/>
            <person name="Dinh H."/>
            <person name="Han Y."/>
            <person name="Doddapaneni H.V."/>
            <person name="Worley K.C."/>
            <person name="Muzny D.M."/>
            <person name="Ioannidis P."/>
            <person name="Waterhouse R.M."/>
            <person name="Zdobnov E.M."/>
            <person name="James P.J."/>
            <person name="Bagnall N.H."/>
            <person name="Kotze A.C."/>
            <person name="Gibbs R.A."/>
            <person name="Richards S."/>
            <person name="Batterham P."/>
            <person name="Gasser R.B."/>
        </authorList>
    </citation>
    <scope>NUCLEOTIDE SEQUENCE [LARGE SCALE GENOMIC DNA]</scope>
    <source>
        <strain evidence="1 2">LS</strain>
        <tissue evidence="1">Full body</tissue>
    </source>
</reference>
<name>A0A0L0CKC7_LUCCU</name>
<dbReference type="OrthoDB" id="6159439at2759"/>
<dbReference type="AlphaFoldDB" id="A0A0L0CKC7"/>
<evidence type="ECO:0000313" key="1">
    <source>
        <dbReference type="EMBL" id="KNC31904.1"/>
    </source>
</evidence>
<proteinExistence type="predicted"/>
<evidence type="ECO:0000313" key="2">
    <source>
        <dbReference type="Proteomes" id="UP000037069"/>
    </source>
</evidence>
<dbReference type="Proteomes" id="UP000037069">
    <property type="component" value="Unassembled WGS sequence"/>
</dbReference>
<organism evidence="1 2">
    <name type="scientific">Lucilia cuprina</name>
    <name type="common">Green bottle fly</name>
    <name type="synonym">Australian sheep blowfly</name>
    <dbReference type="NCBI Taxonomy" id="7375"/>
    <lineage>
        <taxon>Eukaryota</taxon>
        <taxon>Metazoa</taxon>
        <taxon>Ecdysozoa</taxon>
        <taxon>Arthropoda</taxon>
        <taxon>Hexapoda</taxon>
        <taxon>Insecta</taxon>
        <taxon>Pterygota</taxon>
        <taxon>Neoptera</taxon>
        <taxon>Endopterygota</taxon>
        <taxon>Diptera</taxon>
        <taxon>Brachycera</taxon>
        <taxon>Muscomorpha</taxon>
        <taxon>Oestroidea</taxon>
        <taxon>Calliphoridae</taxon>
        <taxon>Luciliinae</taxon>
        <taxon>Lucilia</taxon>
    </lineage>
</organism>
<sequence length="63" mass="7472">MTNYNPNCGYYEDYGSGYYATTNPSVMAASTNNIYQQDYYMQQDYEYKHGYDGFIIFFTHDIL</sequence>
<keyword evidence="2" id="KW-1185">Reference proteome</keyword>
<accession>A0A0L0CKC7</accession>